<organism evidence="3 4">
    <name type="scientific">Rhodocollybia butyracea</name>
    <dbReference type="NCBI Taxonomy" id="206335"/>
    <lineage>
        <taxon>Eukaryota</taxon>
        <taxon>Fungi</taxon>
        <taxon>Dikarya</taxon>
        <taxon>Basidiomycota</taxon>
        <taxon>Agaricomycotina</taxon>
        <taxon>Agaricomycetes</taxon>
        <taxon>Agaricomycetidae</taxon>
        <taxon>Agaricales</taxon>
        <taxon>Marasmiineae</taxon>
        <taxon>Omphalotaceae</taxon>
        <taxon>Rhodocollybia</taxon>
    </lineage>
</organism>
<keyword evidence="4" id="KW-1185">Reference proteome</keyword>
<dbReference type="EMBL" id="JADNRY010000214">
    <property type="protein sequence ID" value="KAF9061109.1"/>
    <property type="molecule type" value="Genomic_DNA"/>
</dbReference>
<dbReference type="OrthoDB" id="2955859at2759"/>
<dbReference type="Proteomes" id="UP000772434">
    <property type="component" value="Unassembled WGS sequence"/>
</dbReference>
<accession>A0A9P5P8X6</accession>
<reference evidence="3" key="1">
    <citation type="submission" date="2020-11" db="EMBL/GenBank/DDBJ databases">
        <authorList>
            <consortium name="DOE Joint Genome Institute"/>
            <person name="Ahrendt S."/>
            <person name="Riley R."/>
            <person name="Andreopoulos W."/>
            <person name="Labutti K."/>
            <person name="Pangilinan J."/>
            <person name="Ruiz-Duenas F.J."/>
            <person name="Barrasa J.M."/>
            <person name="Sanchez-Garcia M."/>
            <person name="Camarero S."/>
            <person name="Miyauchi S."/>
            <person name="Serrano A."/>
            <person name="Linde D."/>
            <person name="Babiker R."/>
            <person name="Drula E."/>
            <person name="Ayuso-Fernandez I."/>
            <person name="Pacheco R."/>
            <person name="Padilla G."/>
            <person name="Ferreira P."/>
            <person name="Barriuso J."/>
            <person name="Kellner H."/>
            <person name="Castanera R."/>
            <person name="Alfaro M."/>
            <person name="Ramirez L."/>
            <person name="Pisabarro A.G."/>
            <person name="Kuo A."/>
            <person name="Tritt A."/>
            <person name="Lipzen A."/>
            <person name="He G."/>
            <person name="Yan M."/>
            <person name="Ng V."/>
            <person name="Cullen D."/>
            <person name="Martin F."/>
            <person name="Rosso M.-N."/>
            <person name="Henrissat B."/>
            <person name="Hibbett D."/>
            <person name="Martinez A.T."/>
            <person name="Grigoriev I.V."/>
        </authorList>
    </citation>
    <scope>NUCLEOTIDE SEQUENCE</scope>
    <source>
        <strain evidence="3">AH 40177</strain>
    </source>
</reference>
<evidence type="ECO:0000313" key="3">
    <source>
        <dbReference type="EMBL" id="KAF9061109.1"/>
    </source>
</evidence>
<feature type="compositionally biased region" description="Acidic residues" evidence="1">
    <location>
        <begin position="278"/>
        <end position="290"/>
    </location>
</feature>
<feature type="compositionally biased region" description="Low complexity" evidence="1">
    <location>
        <begin position="16"/>
        <end position="32"/>
    </location>
</feature>
<feature type="compositionally biased region" description="Polar residues" evidence="1">
    <location>
        <begin position="250"/>
        <end position="265"/>
    </location>
</feature>
<protein>
    <recommendedName>
        <fullName evidence="2">CxC1-like cysteine cluster associated with KDZ transposases domain-containing protein</fullName>
    </recommendedName>
</protein>
<name>A0A9P5P8X6_9AGAR</name>
<comment type="caution">
    <text evidence="3">The sequence shown here is derived from an EMBL/GenBank/DDBJ whole genome shotgun (WGS) entry which is preliminary data.</text>
</comment>
<sequence>MARLRLTKAQLSKDISSPSLSAPSASNAFPHSPRSKSPSKRNAQPILYGAHGAILSQRNFPTPVGTEEDETSIPADPFTQLPQTPHARKRLAQQLRWETEVLPMLDIEVQDDNQCTCMNARGRLLEIVVVQFTKLQKLNLHVCQCRPAAVQLINHGLFGNTPKEPTLTVELRFLDFVTRLYQRLAPNNTAICHTLEDFLRSQGYQLRGQDPLRRCFQSTLRWYNALQQLTTSHVDSIVSSAQQTIIDNGNTQESATNLECDNSSPPSSPTGRAMPTMEEVEDEEDPRPSK</sequence>
<proteinExistence type="predicted"/>
<gene>
    <name evidence="3" type="ORF">BDP27DRAFT_1429325</name>
</gene>
<feature type="region of interest" description="Disordered" evidence="1">
    <location>
        <begin position="62"/>
        <end position="82"/>
    </location>
</feature>
<dbReference type="InterPro" id="IPR041320">
    <property type="entry name" value="CxC1"/>
</dbReference>
<feature type="region of interest" description="Disordered" evidence="1">
    <location>
        <begin position="1"/>
        <end position="43"/>
    </location>
</feature>
<evidence type="ECO:0000259" key="2">
    <source>
        <dbReference type="Pfam" id="PF18802"/>
    </source>
</evidence>
<dbReference type="Pfam" id="PF18802">
    <property type="entry name" value="CxC1"/>
    <property type="match status" value="1"/>
</dbReference>
<dbReference type="AlphaFoldDB" id="A0A9P5P8X6"/>
<evidence type="ECO:0000256" key="1">
    <source>
        <dbReference type="SAM" id="MobiDB-lite"/>
    </source>
</evidence>
<feature type="domain" description="CxC1-like cysteine cluster associated with KDZ transposases" evidence="2">
    <location>
        <begin position="111"/>
        <end position="201"/>
    </location>
</feature>
<evidence type="ECO:0000313" key="4">
    <source>
        <dbReference type="Proteomes" id="UP000772434"/>
    </source>
</evidence>
<feature type="region of interest" description="Disordered" evidence="1">
    <location>
        <begin position="250"/>
        <end position="290"/>
    </location>
</feature>